<reference evidence="1 2" key="1">
    <citation type="submission" date="2020-10" db="EMBL/GenBank/DDBJ databases">
        <title>The Coptis chinensis genome and diversification of protoberbering-type alkaloids.</title>
        <authorList>
            <person name="Wang B."/>
            <person name="Shu S."/>
            <person name="Song C."/>
            <person name="Liu Y."/>
        </authorList>
    </citation>
    <scope>NUCLEOTIDE SEQUENCE [LARGE SCALE GENOMIC DNA]</scope>
    <source>
        <strain evidence="1">HL-2020</strain>
        <tissue evidence="1">Leaf</tissue>
    </source>
</reference>
<accession>A0A835GXE7</accession>
<evidence type="ECO:0000313" key="1">
    <source>
        <dbReference type="EMBL" id="KAF9587652.1"/>
    </source>
</evidence>
<dbReference type="Proteomes" id="UP000631114">
    <property type="component" value="Unassembled WGS sequence"/>
</dbReference>
<proteinExistence type="predicted"/>
<name>A0A835GXE7_9MAGN</name>
<evidence type="ECO:0000313" key="2">
    <source>
        <dbReference type="Proteomes" id="UP000631114"/>
    </source>
</evidence>
<comment type="caution">
    <text evidence="1">The sequence shown here is derived from an EMBL/GenBank/DDBJ whole genome shotgun (WGS) entry which is preliminary data.</text>
</comment>
<sequence>MIATTRIITGETSNCVLVDNEEVTYACAEPFLWILGLVKIMIEATTVRKKLEGKIAITGGLSKATLLFFAYSASSARKCYGGQCERRIYGARDKETADEICYSVAWYTTIVVHS</sequence>
<protein>
    <submittedName>
        <fullName evidence="1">Uncharacterized protein</fullName>
    </submittedName>
</protein>
<dbReference type="EMBL" id="JADFTS010000009">
    <property type="protein sequence ID" value="KAF9587652.1"/>
    <property type="molecule type" value="Genomic_DNA"/>
</dbReference>
<keyword evidence="2" id="KW-1185">Reference proteome</keyword>
<dbReference type="AlphaFoldDB" id="A0A835GXE7"/>
<gene>
    <name evidence="1" type="ORF">IFM89_004484</name>
</gene>
<organism evidence="1 2">
    <name type="scientific">Coptis chinensis</name>
    <dbReference type="NCBI Taxonomy" id="261450"/>
    <lineage>
        <taxon>Eukaryota</taxon>
        <taxon>Viridiplantae</taxon>
        <taxon>Streptophyta</taxon>
        <taxon>Embryophyta</taxon>
        <taxon>Tracheophyta</taxon>
        <taxon>Spermatophyta</taxon>
        <taxon>Magnoliopsida</taxon>
        <taxon>Ranunculales</taxon>
        <taxon>Ranunculaceae</taxon>
        <taxon>Coptidoideae</taxon>
        <taxon>Coptis</taxon>
    </lineage>
</organism>